<feature type="domain" description="PurM-like N-terminal" evidence="2">
    <location>
        <begin position="41"/>
        <end position="145"/>
    </location>
</feature>
<dbReference type="Pfam" id="PF02769">
    <property type="entry name" value="AIRS_C"/>
    <property type="match status" value="1"/>
</dbReference>
<evidence type="ECO:0000313" key="5">
    <source>
        <dbReference type="Proteomes" id="UP000696931"/>
    </source>
</evidence>
<organism evidence="4 5">
    <name type="scientific">Eiseniibacteriota bacterium</name>
    <dbReference type="NCBI Taxonomy" id="2212470"/>
    <lineage>
        <taxon>Bacteria</taxon>
        <taxon>Candidatus Eiseniibacteriota</taxon>
    </lineage>
</organism>
<feature type="domain" description="PurM-like C-terminal" evidence="3">
    <location>
        <begin position="166"/>
        <end position="327"/>
    </location>
</feature>
<sequence>MSLPPATPSPLGKISPEVFGSVIAPRLGAERAEVLAGPRAGHDAAIVKIGAGRVMAVTTDPLSVIPALGAARSARLACHLIASDLWTTGIPPAYASVSFALPPHFGDDLFAEYWAAMSDEWAKLGVAVVTGHTGRYDGCDLSIVGAATLIGVGDEGRYVTPLMASPGDRVILTKGCAVETAAVIAALAPQRVGDALAAAGLGDGALARLQAMESQVSVVADCRAALRVGVRERGVTALHDATEGGVLGGLVELAKACGHDLRVERSRIPLPAEVRVACEVLGVDPYVSLAEGALLCCARAEHAGAVLAALAEEGIAAAEIGEVMKGTGKLWLAESDGAVLTIEEPAPDPYWDAYARAVREGWK</sequence>
<evidence type="ECO:0000256" key="1">
    <source>
        <dbReference type="ARBA" id="ARBA00006243"/>
    </source>
</evidence>
<evidence type="ECO:0000313" key="4">
    <source>
        <dbReference type="EMBL" id="MBI5170583.1"/>
    </source>
</evidence>
<comment type="similarity">
    <text evidence="1">Belongs to the HypE family.</text>
</comment>
<comment type="caution">
    <text evidence="4">The sequence shown here is derived from an EMBL/GenBank/DDBJ whole genome shotgun (WGS) entry which is preliminary data.</text>
</comment>
<reference evidence="4" key="1">
    <citation type="submission" date="2020-07" db="EMBL/GenBank/DDBJ databases">
        <title>Huge and variable diversity of episymbiotic CPR bacteria and DPANN archaea in groundwater ecosystems.</title>
        <authorList>
            <person name="He C.Y."/>
            <person name="Keren R."/>
            <person name="Whittaker M."/>
            <person name="Farag I.F."/>
            <person name="Doudna J."/>
            <person name="Cate J.H.D."/>
            <person name="Banfield J.F."/>
        </authorList>
    </citation>
    <scope>NUCLEOTIDE SEQUENCE</scope>
    <source>
        <strain evidence="4">NC_groundwater_1813_Pr3_B-0.1um_71_17</strain>
    </source>
</reference>
<protein>
    <submittedName>
        <fullName evidence="4">AIR synthase</fullName>
    </submittedName>
</protein>
<dbReference type="SUPFAM" id="SSF55326">
    <property type="entry name" value="PurM N-terminal domain-like"/>
    <property type="match status" value="1"/>
</dbReference>
<dbReference type="InterPro" id="IPR036921">
    <property type="entry name" value="PurM-like_N_sf"/>
</dbReference>
<dbReference type="InterPro" id="IPR016188">
    <property type="entry name" value="PurM-like_N"/>
</dbReference>
<name>A0A933SF42_UNCEI</name>
<dbReference type="PANTHER" id="PTHR30303">
    <property type="entry name" value="HYDROGENASE ISOENZYMES FORMATION PROTEIN HYPE"/>
    <property type="match status" value="1"/>
</dbReference>
<accession>A0A933SF42</accession>
<dbReference type="InterPro" id="IPR010918">
    <property type="entry name" value="PurM-like_C_dom"/>
</dbReference>
<dbReference type="PIRSF" id="PIRSF005644">
    <property type="entry name" value="Hdrgns_mtr_HypE"/>
    <property type="match status" value="1"/>
</dbReference>
<dbReference type="InterPro" id="IPR011854">
    <property type="entry name" value="HypE"/>
</dbReference>
<dbReference type="GO" id="GO:0051604">
    <property type="term" value="P:protein maturation"/>
    <property type="evidence" value="ECO:0007669"/>
    <property type="project" value="TreeGrafter"/>
</dbReference>
<dbReference type="PANTHER" id="PTHR30303:SF4">
    <property type="entry name" value="HYDROGENASE EXPRESSION_FORMATION PROTEIN HYPE"/>
    <property type="match status" value="1"/>
</dbReference>
<dbReference type="Proteomes" id="UP000696931">
    <property type="component" value="Unassembled WGS sequence"/>
</dbReference>
<evidence type="ECO:0000259" key="2">
    <source>
        <dbReference type="Pfam" id="PF00586"/>
    </source>
</evidence>
<dbReference type="Gene3D" id="3.30.1330.10">
    <property type="entry name" value="PurM-like, N-terminal domain"/>
    <property type="match status" value="1"/>
</dbReference>
<dbReference type="EMBL" id="JACRIW010000099">
    <property type="protein sequence ID" value="MBI5170583.1"/>
    <property type="molecule type" value="Genomic_DNA"/>
</dbReference>
<proteinExistence type="inferred from homology"/>
<evidence type="ECO:0000259" key="3">
    <source>
        <dbReference type="Pfam" id="PF02769"/>
    </source>
</evidence>
<dbReference type="SUPFAM" id="SSF56042">
    <property type="entry name" value="PurM C-terminal domain-like"/>
    <property type="match status" value="1"/>
</dbReference>
<dbReference type="InterPro" id="IPR036676">
    <property type="entry name" value="PurM-like_C_sf"/>
</dbReference>
<dbReference type="Gene3D" id="3.90.650.10">
    <property type="entry name" value="PurM-like C-terminal domain"/>
    <property type="match status" value="1"/>
</dbReference>
<dbReference type="Pfam" id="PF00586">
    <property type="entry name" value="AIRS"/>
    <property type="match status" value="1"/>
</dbReference>
<dbReference type="AlphaFoldDB" id="A0A933SF42"/>
<gene>
    <name evidence="4" type="ORF">HZA61_13930</name>
</gene>